<feature type="transmembrane region" description="Helical" evidence="1">
    <location>
        <begin position="77"/>
        <end position="95"/>
    </location>
</feature>
<feature type="transmembrane region" description="Helical" evidence="1">
    <location>
        <begin position="115"/>
        <end position="133"/>
    </location>
</feature>
<sequence length="166" mass="18284">MTIAGADKLYHVLASAAITCSTFTLLFLSVECYHQRIRGSGEENNDVEMAAAAPSSHDDGLGENYCLRFPDRPRRHYLSLSAISGVLAMALGVTKEIFDAYDIVWTGGDASWGDVLADFVGVAVGEFVIFAALHSRPFFIWVGAYVRTIRARASDYDSRHRNTDEQ</sequence>
<evidence type="ECO:0000313" key="3">
    <source>
        <dbReference type="Proteomes" id="UP001530315"/>
    </source>
</evidence>
<feature type="transmembrane region" description="Helical" evidence="1">
    <location>
        <begin position="12"/>
        <end position="30"/>
    </location>
</feature>
<dbReference type="Proteomes" id="UP001530315">
    <property type="component" value="Unassembled WGS sequence"/>
</dbReference>
<gene>
    <name evidence="2" type="ORF">ACHAW5_001872</name>
</gene>
<dbReference type="EMBL" id="JALLAZ020001103">
    <property type="protein sequence ID" value="KAL3780672.1"/>
    <property type="molecule type" value="Genomic_DNA"/>
</dbReference>
<keyword evidence="1" id="KW-0472">Membrane</keyword>
<accession>A0ABD3NY45</accession>
<evidence type="ECO:0000256" key="1">
    <source>
        <dbReference type="SAM" id="Phobius"/>
    </source>
</evidence>
<keyword evidence="1" id="KW-1133">Transmembrane helix</keyword>
<name>A0ABD3NY45_9STRA</name>
<keyword evidence="1" id="KW-0812">Transmembrane</keyword>
<comment type="caution">
    <text evidence="2">The sequence shown here is derived from an EMBL/GenBank/DDBJ whole genome shotgun (WGS) entry which is preliminary data.</text>
</comment>
<organism evidence="2 3">
    <name type="scientific">Stephanodiscus triporus</name>
    <dbReference type="NCBI Taxonomy" id="2934178"/>
    <lineage>
        <taxon>Eukaryota</taxon>
        <taxon>Sar</taxon>
        <taxon>Stramenopiles</taxon>
        <taxon>Ochrophyta</taxon>
        <taxon>Bacillariophyta</taxon>
        <taxon>Coscinodiscophyceae</taxon>
        <taxon>Thalassiosirophycidae</taxon>
        <taxon>Stephanodiscales</taxon>
        <taxon>Stephanodiscaceae</taxon>
        <taxon>Stephanodiscus</taxon>
    </lineage>
</organism>
<keyword evidence="3" id="KW-1185">Reference proteome</keyword>
<reference evidence="2 3" key="1">
    <citation type="submission" date="2024-10" db="EMBL/GenBank/DDBJ databases">
        <title>Updated reference genomes for cyclostephanoid diatoms.</title>
        <authorList>
            <person name="Roberts W.R."/>
            <person name="Alverson A.J."/>
        </authorList>
    </citation>
    <scope>NUCLEOTIDE SEQUENCE [LARGE SCALE GENOMIC DNA]</scope>
    <source>
        <strain evidence="2 3">AJA276-08</strain>
    </source>
</reference>
<evidence type="ECO:0000313" key="2">
    <source>
        <dbReference type="EMBL" id="KAL3780672.1"/>
    </source>
</evidence>
<dbReference type="AlphaFoldDB" id="A0ABD3NY45"/>
<proteinExistence type="predicted"/>
<protein>
    <submittedName>
        <fullName evidence="2">Uncharacterized protein</fullName>
    </submittedName>
</protein>